<dbReference type="InterPro" id="IPR029309">
    <property type="entry name" value="CaRF"/>
</dbReference>
<dbReference type="EMBL" id="VXIV02001941">
    <property type="protein sequence ID" value="KAF6028535.1"/>
    <property type="molecule type" value="Genomic_DNA"/>
</dbReference>
<dbReference type="Pfam" id="PF15299">
    <property type="entry name" value="ALS2CR8"/>
    <property type="match status" value="1"/>
</dbReference>
<reference evidence="1" key="1">
    <citation type="submission" date="2020-06" db="EMBL/GenBank/DDBJ databases">
        <title>Draft genome of Bugula neritina, a colonial animal packing powerful symbionts and potential medicines.</title>
        <authorList>
            <person name="Rayko M."/>
        </authorList>
    </citation>
    <scope>NUCLEOTIDE SEQUENCE [LARGE SCALE GENOMIC DNA]</scope>
    <source>
        <strain evidence="1">Kwan_BN1</strain>
    </source>
</reference>
<keyword evidence="2" id="KW-1185">Reference proteome</keyword>
<evidence type="ECO:0000313" key="1">
    <source>
        <dbReference type="EMBL" id="KAF6028535.1"/>
    </source>
</evidence>
<comment type="caution">
    <text evidence="1">The sequence shown here is derived from an EMBL/GenBank/DDBJ whole genome shotgun (WGS) entry which is preliminary data.</text>
</comment>
<evidence type="ECO:0000313" key="2">
    <source>
        <dbReference type="Proteomes" id="UP000593567"/>
    </source>
</evidence>
<dbReference type="PANTHER" id="PTHR14694">
    <property type="entry name" value="CALCIUM-RESPONSIVE TRANSCRIPTION FACTOR"/>
    <property type="match status" value="1"/>
</dbReference>
<proteinExistence type="predicted"/>
<dbReference type="GO" id="GO:0000978">
    <property type="term" value="F:RNA polymerase II cis-regulatory region sequence-specific DNA binding"/>
    <property type="evidence" value="ECO:0007669"/>
    <property type="project" value="TreeGrafter"/>
</dbReference>
<name>A0A7J7JRF6_BUGNE</name>
<dbReference type="PANTHER" id="PTHR14694:SF1">
    <property type="entry name" value="CALCIUM-RESPONSIVE TRANSCRIPTION FACTOR"/>
    <property type="match status" value="1"/>
</dbReference>
<dbReference type="Proteomes" id="UP000593567">
    <property type="component" value="Unassembled WGS sequence"/>
</dbReference>
<accession>A0A7J7JRF6</accession>
<dbReference type="AlphaFoldDB" id="A0A7J7JRF6"/>
<organism evidence="1 2">
    <name type="scientific">Bugula neritina</name>
    <name type="common">Brown bryozoan</name>
    <name type="synonym">Sertularia neritina</name>
    <dbReference type="NCBI Taxonomy" id="10212"/>
    <lineage>
        <taxon>Eukaryota</taxon>
        <taxon>Metazoa</taxon>
        <taxon>Spiralia</taxon>
        <taxon>Lophotrochozoa</taxon>
        <taxon>Bryozoa</taxon>
        <taxon>Gymnolaemata</taxon>
        <taxon>Cheilostomatida</taxon>
        <taxon>Flustrina</taxon>
        <taxon>Buguloidea</taxon>
        <taxon>Bugulidae</taxon>
        <taxon>Bugula</taxon>
    </lineage>
</organism>
<dbReference type="GO" id="GO:0005634">
    <property type="term" value="C:nucleus"/>
    <property type="evidence" value="ECO:0007669"/>
    <property type="project" value="TreeGrafter"/>
</dbReference>
<gene>
    <name evidence="1" type="ORF">EB796_013151</name>
</gene>
<dbReference type="GO" id="GO:0000981">
    <property type="term" value="F:DNA-binding transcription factor activity, RNA polymerase II-specific"/>
    <property type="evidence" value="ECO:0007669"/>
    <property type="project" value="TreeGrafter"/>
</dbReference>
<protein>
    <submittedName>
        <fullName evidence="1">CARF</fullName>
    </submittedName>
</protein>
<sequence>MNAGLNQDGDSEGKVLDSSTHLIIEDQTHYTEEQECNEQIVIYADNTINADNSTPQPINIERGNVILATNGSCQEGVELVEISELNSSQGDKVWQIVPSNLNITANSVVIVGDPNQHITNVGASTSQTQFTLVNTTQAKATLADAPHWATLIQDCEKVGHYYRGWVHTEQELDVILTLHKQQTHSFWGTRQSPAGNRPTARMMWKSQYVPFDGVPFINCGSRATVMECQYGPRRKGSKADATGEGTGEDYKHACPARIYVKKVRKFPNCSVPTDVNRKVLKQLMDRAFQVLREQGFSEGGEERHYLQLPTTAAHEYHTADSTLTKRPLITRTYNVSPPERGNTRLAPAVANKIRDIVSSGIHHVTTVRKMLRKYVEKELFSNEEPPVRHDLSFFPTVSDLKNHIHTALRDIDSGVLPLKEGSVDTLALEQDRVWTEDWTSHIGPHLETVTVTLAHEGQESGHMISRVRTQLSDGSIHTSSALTPETAALLARLNSNMLHNSIQDTGETVVEVAIEKSEDGAVEETTQQVSDGCVAHISPTEFSKMEEVHEPALPTEGVQLDLGLHYPPQVSEVSLEGD</sequence>
<dbReference type="OrthoDB" id="2668416at2759"/>